<name>A0A7K1SMF5_9BACT</name>
<comment type="caution">
    <text evidence="2">The sequence shown here is derived from an EMBL/GenBank/DDBJ whole genome shotgun (WGS) entry which is preliminary data.</text>
</comment>
<gene>
    <name evidence="2" type="ORF">GO755_33465</name>
</gene>
<dbReference type="RefSeq" id="WP_157589797.1">
    <property type="nucleotide sequence ID" value="NZ_WPIN01000019.1"/>
</dbReference>
<sequence>MKIGASLKTKAGPDKNVDEFFFLYTKPGGTKIGSVKESTVIGIYERTESYLLTDYAYVKLATPLTYNSVRYQYAYIRQEVVYEYLANSATYYVIPGPNSVNVRSTATSASSKNILLVLKPNALIGTTDGTTSNGFTLFSLASGGMGWVSRNYITSKVPAGALPTPDGTGPEPEPSVGTTLENTVGTGLLGTLKWVGIGLVAVIVGLVIAKLYQRHAPKN</sequence>
<keyword evidence="1" id="KW-0472">Membrane</keyword>
<accession>A0A7K1SMF5</accession>
<dbReference type="AlphaFoldDB" id="A0A7K1SMF5"/>
<dbReference type="Proteomes" id="UP000436006">
    <property type="component" value="Unassembled WGS sequence"/>
</dbReference>
<evidence type="ECO:0000256" key="1">
    <source>
        <dbReference type="SAM" id="Phobius"/>
    </source>
</evidence>
<keyword evidence="1" id="KW-1133">Transmembrane helix</keyword>
<protein>
    <recommendedName>
        <fullName evidence="4">SH3 domain-containing protein</fullName>
    </recommendedName>
</protein>
<organism evidence="2 3">
    <name type="scientific">Spirosoma arboris</name>
    <dbReference type="NCBI Taxonomy" id="2682092"/>
    <lineage>
        <taxon>Bacteria</taxon>
        <taxon>Pseudomonadati</taxon>
        <taxon>Bacteroidota</taxon>
        <taxon>Cytophagia</taxon>
        <taxon>Cytophagales</taxon>
        <taxon>Cytophagaceae</taxon>
        <taxon>Spirosoma</taxon>
    </lineage>
</organism>
<dbReference type="EMBL" id="WPIN01000019">
    <property type="protein sequence ID" value="MVM34985.1"/>
    <property type="molecule type" value="Genomic_DNA"/>
</dbReference>
<keyword evidence="3" id="KW-1185">Reference proteome</keyword>
<proteinExistence type="predicted"/>
<keyword evidence="1" id="KW-0812">Transmembrane</keyword>
<feature type="transmembrane region" description="Helical" evidence="1">
    <location>
        <begin position="194"/>
        <end position="212"/>
    </location>
</feature>
<reference evidence="2 3" key="1">
    <citation type="submission" date="2019-12" db="EMBL/GenBank/DDBJ databases">
        <title>Spirosoma sp. HMF4905 genome sequencing and assembly.</title>
        <authorList>
            <person name="Kang H."/>
            <person name="Cha I."/>
            <person name="Kim H."/>
            <person name="Joh K."/>
        </authorList>
    </citation>
    <scope>NUCLEOTIDE SEQUENCE [LARGE SCALE GENOMIC DNA]</scope>
    <source>
        <strain evidence="2 3">HMF4905</strain>
    </source>
</reference>
<evidence type="ECO:0000313" key="3">
    <source>
        <dbReference type="Proteomes" id="UP000436006"/>
    </source>
</evidence>
<evidence type="ECO:0000313" key="2">
    <source>
        <dbReference type="EMBL" id="MVM34985.1"/>
    </source>
</evidence>
<evidence type="ECO:0008006" key="4">
    <source>
        <dbReference type="Google" id="ProtNLM"/>
    </source>
</evidence>